<dbReference type="PANTHER" id="PTHR43133:SF51">
    <property type="entry name" value="RNA POLYMERASE SIGMA FACTOR"/>
    <property type="match status" value="1"/>
</dbReference>
<evidence type="ECO:0000256" key="2">
    <source>
        <dbReference type="ARBA" id="ARBA00023015"/>
    </source>
</evidence>
<dbReference type="NCBIfam" id="TIGR02937">
    <property type="entry name" value="sigma70-ECF"/>
    <property type="match status" value="1"/>
</dbReference>
<dbReference type="InterPro" id="IPR014284">
    <property type="entry name" value="RNA_pol_sigma-70_dom"/>
</dbReference>
<dbReference type="SUPFAM" id="SSF88659">
    <property type="entry name" value="Sigma3 and sigma4 domains of RNA polymerase sigma factors"/>
    <property type="match status" value="1"/>
</dbReference>
<dbReference type="EMBL" id="BMWP01000001">
    <property type="protein sequence ID" value="GGW22395.1"/>
    <property type="molecule type" value="Genomic_DNA"/>
</dbReference>
<dbReference type="Gene3D" id="1.10.1740.10">
    <property type="match status" value="1"/>
</dbReference>
<dbReference type="InterPro" id="IPR039425">
    <property type="entry name" value="RNA_pol_sigma-70-like"/>
</dbReference>
<keyword evidence="8" id="KW-1185">Reference proteome</keyword>
<sequence>MIEMDSCRPVRKLQRSPYATLPDEVVVEKVLGGETELFEILLRRYNQLLFRTIRSYMDRPSDIDDVMQDTYIKAFQKLYQFKNEALFSTWLIRIGINEVLQRKRKFKRNKIISINNEKGIFQIADTSIMNPERETMYSESVHIAEKAIAQLPEKYRIVYMLKEVQGLEISVVSQSLDLSISNVKVRLHRARKMMQDSILKLTNAKNAFEFGNSKCDLLVQSVMDKIRGLVQN</sequence>
<evidence type="ECO:0000259" key="5">
    <source>
        <dbReference type="Pfam" id="PF04542"/>
    </source>
</evidence>
<feature type="domain" description="RNA polymerase sigma factor 70 region 4 type 2" evidence="6">
    <location>
        <begin position="145"/>
        <end position="194"/>
    </location>
</feature>
<evidence type="ECO:0000313" key="8">
    <source>
        <dbReference type="Proteomes" id="UP000634668"/>
    </source>
</evidence>
<dbReference type="Pfam" id="PF04542">
    <property type="entry name" value="Sigma70_r2"/>
    <property type="match status" value="1"/>
</dbReference>
<reference evidence="7" key="2">
    <citation type="submission" date="2020-09" db="EMBL/GenBank/DDBJ databases">
        <authorList>
            <person name="Sun Q."/>
            <person name="Kim S."/>
        </authorList>
    </citation>
    <scope>NUCLEOTIDE SEQUENCE</scope>
    <source>
        <strain evidence="7">KCTC 12113</strain>
    </source>
</reference>
<protein>
    <submittedName>
        <fullName evidence="7">RNA polymerase sigma factor</fullName>
    </submittedName>
</protein>
<dbReference type="InterPro" id="IPR013324">
    <property type="entry name" value="RNA_pol_sigma_r3/r4-like"/>
</dbReference>
<dbReference type="InterPro" id="IPR013249">
    <property type="entry name" value="RNA_pol_sigma70_r4_t2"/>
</dbReference>
<dbReference type="InterPro" id="IPR007627">
    <property type="entry name" value="RNA_pol_sigma70_r2"/>
</dbReference>
<evidence type="ECO:0000256" key="4">
    <source>
        <dbReference type="ARBA" id="ARBA00023163"/>
    </source>
</evidence>
<feature type="domain" description="RNA polymerase sigma-70 region 2" evidence="5">
    <location>
        <begin position="41"/>
        <end position="107"/>
    </location>
</feature>
<evidence type="ECO:0000313" key="7">
    <source>
        <dbReference type="EMBL" id="GGW22395.1"/>
    </source>
</evidence>
<comment type="caution">
    <text evidence="7">The sequence shown here is derived from an EMBL/GenBank/DDBJ whole genome shotgun (WGS) entry which is preliminary data.</text>
</comment>
<evidence type="ECO:0000256" key="3">
    <source>
        <dbReference type="ARBA" id="ARBA00023082"/>
    </source>
</evidence>
<dbReference type="GO" id="GO:0016987">
    <property type="term" value="F:sigma factor activity"/>
    <property type="evidence" value="ECO:0007669"/>
    <property type="project" value="UniProtKB-KW"/>
</dbReference>
<gene>
    <name evidence="7" type="ORF">GCM10007383_02550</name>
</gene>
<dbReference type="SUPFAM" id="SSF88946">
    <property type="entry name" value="Sigma2 domain of RNA polymerase sigma factors"/>
    <property type="match status" value="1"/>
</dbReference>
<dbReference type="Pfam" id="PF08281">
    <property type="entry name" value="Sigma70_r4_2"/>
    <property type="match status" value="1"/>
</dbReference>
<reference evidence="7" key="1">
    <citation type="journal article" date="2014" name="Int. J. Syst. Evol. Microbiol.">
        <title>Complete genome sequence of Corynebacterium casei LMG S-19264T (=DSM 44701T), isolated from a smear-ripened cheese.</title>
        <authorList>
            <consortium name="US DOE Joint Genome Institute (JGI-PGF)"/>
            <person name="Walter F."/>
            <person name="Albersmeier A."/>
            <person name="Kalinowski J."/>
            <person name="Ruckert C."/>
        </authorList>
    </citation>
    <scope>NUCLEOTIDE SEQUENCE</scope>
    <source>
        <strain evidence="7">KCTC 12113</strain>
    </source>
</reference>
<keyword evidence="2" id="KW-0805">Transcription regulation</keyword>
<comment type="similarity">
    <text evidence="1">Belongs to the sigma-70 factor family. ECF subfamily.</text>
</comment>
<dbReference type="GO" id="GO:0006352">
    <property type="term" value="P:DNA-templated transcription initiation"/>
    <property type="evidence" value="ECO:0007669"/>
    <property type="project" value="InterPro"/>
</dbReference>
<evidence type="ECO:0000256" key="1">
    <source>
        <dbReference type="ARBA" id="ARBA00010641"/>
    </source>
</evidence>
<keyword evidence="3" id="KW-0731">Sigma factor</keyword>
<dbReference type="InterPro" id="IPR036388">
    <property type="entry name" value="WH-like_DNA-bd_sf"/>
</dbReference>
<dbReference type="PANTHER" id="PTHR43133">
    <property type="entry name" value="RNA POLYMERASE ECF-TYPE SIGMA FACTO"/>
    <property type="match status" value="1"/>
</dbReference>
<dbReference type="Proteomes" id="UP000634668">
    <property type="component" value="Unassembled WGS sequence"/>
</dbReference>
<name>A0A918IM37_9FLAO</name>
<dbReference type="AlphaFoldDB" id="A0A918IM37"/>
<dbReference type="InterPro" id="IPR013325">
    <property type="entry name" value="RNA_pol_sigma_r2"/>
</dbReference>
<evidence type="ECO:0000259" key="6">
    <source>
        <dbReference type="Pfam" id="PF08281"/>
    </source>
</evidence>
<proteinExistence type="inferred from homology"/>
<keyword evidence="4" id="KW-0804">Transcription</keyword>
<dbReference type="GO" id="GO:0003677">
    <property type="term" value="F:DNA binding"/>
    <property type="evidence" value="ECO:0007669"/>
    <property type="project" value="InterPro"/>
</dbReference>
<dbReference type="CDD" id="cd06171">
    <property type="entry name" value="Sigma70_r4"/>
    <property type="match status" value="1"/>
</dbReference>
<dbReference type="Gene3D" id="1.10.10.10">
    <property type="entry name" value="Winged helix-like DNA-binding domain superfamily/Winged helix DNA-binding domain"/>
    <property type="match status" value="1"/>
</dbReference>
<accession>A0A918IM37</accession>
<organism evidence="7 8">
    <name type="scientific">Arenibacter certesii</name>
    <dbReference type="NCBI Taxonomy" id="228955"/>
    <lineage>
        <taxon>Bacteria</taxon>
        <taxon>Pseudomonadati</taxon>
        <taxon>Bacteroidota</taxon>
        <taxon>Flavobacteriia</taxon>
        <taxon>Flavobacteriales</taxon>
        <taxon>Flavobacteriaceae</taxon>
        <taxon>Arenibacter</taxon>
    </lineage>
</organism>